<evidence type="ECO:0000256" key="4">
    <source>
        <dbReference type="ARBA" id="ARBA00022763"/>
    </source>
</evidence>
<evidence type="ECO:0000256" key="7">
    <source>
        <dbReference type="ARBA" id="ARBA00022839"/>
    </source>
</evidence>
<dbReference type="EMBL" id="CP034412">
    <property type="protein sequence ID" value="QCY47621.1"/>
    <property type="molecule type" value="Genomic_DNA"/>
</dbReference>
<protein>
    <recommendedName>
        <fullName evidence="13">DNA 3'-5' helicase</fullName>
        <ecNumber evidence="13">5.6.2.4</ecNumber>
    </recommendedName>
</protein>
<sequence length="1117" mass="123644">MSEIRFTPEELSAALGEQFPPTEQQSRIICAPLEPMLVIAGAGSGKTKTMADKVVWLVANELVRPEEVLGVTFTRKAAGELSARIRAKIAALVNTGLLDGQTTEDYLDPSVSTYHSYANTLVQDYGLRLGIEEDSALLGAAQSWELASEVLEAYTGDYEHLGSATSTLINAIVSFSSEASEHLVGTAQAEAWLRDLEQRLRRLPMYPDKDKAQTAVAGKLIDKIASRATIAELSQRYAEEKARRGVMDYGDLVAHAARIAEQIPAAAVAERSKYKVVLLDEFQDTSHAQMVLFSQLFGDGHPVTAVGDPNQSIYGFRGASAGQLFHFPNEFPIVEPDGQRRNAHVRHLTIAWRNTVNVLQAANLVSGSGQQAPGPVAVKPLEASAHAQPGRVVLNRCATDRQEAEAIAQTIETEILQRRSAGQETTAAVLSRNRAQLGLMAQVLSEKEIPYQLVGLSGLLSTPEVNDLVSCLHVLVDPLRSDKLMRLLAGARWRIGPADLMAFADWSRFLARRREHALTGTLEAQLLVQDAQEDEQTLARAEVNDAASLIEALDFLPPAGWTSADGRTLSETGYLRLSSLRDELRRLRLLANDDLEALVREIERAMNLDIEVAARPWVEPGQRRANLDAFADVIKDYCRHAPQADLTGFLYWLEQAADKEKGLPLPTQDADPNSVQLLTIHASKGLEWDIVAVMSMNEGVFPDRTSDRWTSGDAALPWPLRGDRRDLPQWDTDQASFFELLEAEKQFAADVAEHNEQEERRLAYVALTRAKSLLICSCSVWYGTRTKPSSPSIFIEQLLPLAEGPTPGAEIGVWVQDEQAPEANPTRSQPVEARWPYDPLQGPEVTGGNPRTVYPYSRREVLQTMAEGVLGAAQTPQEAVMQTEQGQAWAEEATRLLAQRQFAAQQEHGVHKPEHVRASLFVELAENPQEVLENLRRPVPRRPGMAARRGTAFHAWLEEYYEQTQMLDLGEILEPADALIDDTLDLEGMKQAFRQSEWAERQPVHVEVPLETRIGDIAVRGRIDAVFRTAEGHWLLVDWKTGHVPSGKSLKDKLVQLAVYRLGWSRLHGIPLEEIQAAFYYVGAGITIHAQQLQSEAELEQMIGAAFEQLDEPTRQG</sequence>
<evidence type="ECO:0000256" key="14">
    <source>
        <dbReference type="ARBA" id="ARBA00048988"/>
    </source>
</evidence>
<comment type="catalytic activity">
    <reaction evidence="12">
        <text>Couples ATP hydrolysis with the unwinding of duplex DNA by translocating in the 3'-5' direction.</text>
        <dbReference type="EC" id="5.6.2.4"/>
    </reaction>
</comment>
<dbReference type="InterPro" id="IPR027417">
    <property type="entry name" value="P-loop_NTPase"/>
</dbReference>
<evidence type="ECO:0000256" key="11">
    <source>
        <dbReference type="ARBA" id="ARBA00023235"/>
    </source>
</evidence>
<keyword evidence="11" id="KW-0413">Isomerase</keyword>
<evidence type="ECO:0000259" key="18">
    <source>
        <dbReference type="PROSITE" id="PS51217"/>
    </source>
</evidence>
<feature type="binding site" evidence="15">
    <location>
        <begin position="40"/>
        <end position="47"/>
    </location>
    <ligand>
        <name>ATP</name>
        <dbReference type="ChEBI" id="CHEBI:30616"/>
    </ligand>
</feature>
<dbReference type="Proteomes" id="UP000307000">
    <property type="component" value="Chromosome"/>
</dbReference>
<dbReference type="GO" id="GO:0000725">
    <property type="term" value="P:recombinational repair"/>
    <property type="evidence" value="ECO:0007669"/>
    <property type="project" value="TreeGrafter"/>
</dbReference>
<dbReference type="InterPro" id="IPR000212">
    <property type="entry name" value="DNA_helicase_UvrD/REP"/>
</dbReference>
<dbReference type="InterPro" id="IPR011604">
    <property type="entry name" value="PDDEXK-like_dom_sf"/>
</dbReference>
<evidence type="ECO:0000256" key="13">
    <source>
        <dbReference type="ARBA" id="ARBA00034808"/>
    </source>
</evidence>
<evidence type="ECO:0000256" key="9">
    <source>
        <dbReference type="ARBA" id="ARBA00023125"/>
    </source>
</evidence>
<dbReference type="GO" id="GO:0043138">
    <property type="term" value="F:3'-5' DNA helicase activity"/>
    <property type="evidence" value="ECO:0007669"/>
    <property type="project" value="UniProtKB-EC"/>
</dbReference>
<dbReference type="PROSITE" id="PS51198">
    <property type="entry name" value="UVRD_HELICASE_ATP_BIND"/>
    <property type="match status" value="1"/>
</dbReference>
<evidence type="ECO:0000256" key="15">
    <source>
        <dbReference type="PROSITE-ProRule" id="PRU00560"/>
    </source>
</evidence>
<evidence type="ECO:0000256" key="16">
    <source>
        <dbReference type="SAM" id="MobiDB-lite"/>
    </source>
</evidence>
<keyword evidence="6 15" id="KW-0347">Helicase</keyword>
<organism evidence="19 20">
    <name type="scientific">Glutamicibacter creatinolyticus</name>
    <dbReference type="NCBI Taxonomy" id="162496"/>
    <lineage>
        <taxon>Bacteria</taxon>
        <taxon>Bacillati</taxon>
        <taxon>Actinomycetota</taxon>
        <taxon>Actinomycetes</taxon>
        <taxon>Micrococcales</taxon>
        <taxon>Micrococcaceae</taxon>
        <taxon>Glutamicibacter</taxon>
    </lineage>
</organism>
<dbReference type="Gene3D" id="3.40.50.300">
    <property type="entry name" value="P-loop containing nucleotide triphosphate hydrolases"/>
    <property type="match status" value="3"/>
</dbReference>
<dbReference type="PROSITE" id="PS51217">
    <property type="entry name" value="UVRD_HELICASE_CTER"/>
    <property type="match status" value="1"/>
</dbReference>
<evidence type="ECO:0000256" key="10">
    <source>
        <dbReference type="ARBA" id="ARBA00023204"/>
    </source>
</evidence>
<dbReference type="PANTHER" id="PTHR11070:SF55">
    <property type="entry name" value="DNA 3'-5' HELICASE"/>
    <property type="match status" value="1"/>
</dbReference>
<keyword evidence="10" id="KW-0234">DNA repair</keyword>
<evidence type="ECO:0000313" key="19">
    <source>
        <dbReference type="EMBL" id="QCY47621.1"/>
    </source>
</evidence>
<dbReference type="AlphaFoldDB" id="A0A5B7WU60"/>
<dbReference type="InterPro" id="IPR011335">
    <property type="entry name" value="Restrct_endonuc-II-like"/>
</dbReference>
<dbReference type="GO" id="GO:0005524">
    <property type="term" value="F:ATP binding"/>
    <property type="evidence" value="ECO:0007669"/>
    <property type="project" value="UniProtKB-UniRule"/>
</dbReference>
<keyword evidence="2" id="KW-0540">Nuclease</keyword>
<name>A0A5B7WU60_9MICC</name>
<dbReference type="SUPFAM" id="SSF52540">
    <property type="entry name" value="P-loop containing nucleoside triphosphate hydrolases"/>
    <property type="match status" value="1"/>
</dbReference>
<dbReference type="Pfam" id="PF13361">
    <property type="entry name" value="UvrD_C"/>
    <property type="match status" value="1"/>
</dbReference>
<dbReference type="InterPro" id="IPR038726">
    <property type="entry name" value="PDDEXK_AddAB-type"/>
</dbReference>
<evidence type="ECO:0000256" key="3">
    <source>
        <dbReference type="ARBA" id="ARBA00022741"/>
    </source>
</evidence>
<keyword evidence="7" id="KW-0269">Exonuclease</keyword>
<evidence type="ECO:0000256" key="1">
    <source>
        <dbReference type="ARBA" id="ARBA00009922"/>
    </source>
</evidence>
<dbReference type="SUPFAM" id="SSF52980">
    <property type="entry name" value="Restriction endonuclease-like"/>
    <property type="match status" value="1"/>
</dbReference>
<feature type="region of interest" description="Disordered" evidence="16">
    <location>
        <begin position="822"/>
        <end position="851"/>
    </location>
</feature>
<keyword evidence="20" id="KW-1185">Reference proteome</keyword>
<proteinExistence type="inferred from homology"/>
<dbReference type="CDD" id="cd17932">
    <property type="entry name" value="DEXQc_UvrD"/>
    <property type="match status" value="1"/>
</dbReference>
<keyword evidence="9" id="KW-0238">DNA-binding</keyword>
<dbReference type="Pfam" id="PF00580">
    <property type="entry name" value="UvrD-helicase"/>
    <property type="match status" value="1"/>
</dbReference>
<keyword evidence="4" id="KW-0227">DNA damage</keyword>
<keyword evidence="3 15" id="KW-0547">Nucleotide-binding</keyword>
<dbReference type="PANTHER" id="PTHR11070">
    <property type="entry name" value="UVRD / RECB / PCRA DNA HELICASE FAMILY MEMBER"/>
    <property type="match status" value="1"/>
</dbReference>
<evidence type="ECO:0000259" key="17">
    <source>
        <dbReference type="PROSITE" id="PS51198"/>
    </source>
</evidence>
<dbReference type="InterPro" id="IPR013986">
    <property type="entry name" value="DExx_box_DNA_helicase_dom_sf"/>
</dbReference>
<comment type="catalytic activity">
    <reaction evidence="14">
        <text>ATP + H2O = ADP + phosphate + H(+)</text>
        <dbReference type="Rhea" id="RHEA:13065"/>
        <dbReference type="ChEBI" id="CHEBI:15377"/>
        <dbReference type="ChEBI" id="CHEBI:15378"/>
        <dbReference type="ChEBI" id="CHEBI:30616"/>
        <dbReference type="ChEBI" id="CHEBI:43474"/>
        <dbReference type="ChEBI" id="CHEBI:456216"/>
        <dbReference type="EC" id="5.6.2.4"/>
    </reaction>
</comment>
<dbReference type="InterPro" id="IPR014017">
    <property type="entry name" value="DNA_helicase_UvrD-like_C"/>
</dbReference>
<feature type="domain" description="UvrD-like helicase C-terminal" evidence="18">
    <location>
        <begin position="356"/>
        <end position="685"/>
    </location>
</feature>
<dbReference type="Gene3D" id="3.90.320.10">
    <property type="match status" value="1"/>
</dbReference>
<dbReference type="GO" id="GO:0033202">
    <property type="term" value="C:DNA helicase complex"/>
    <property type="evidence" value="ECO:0007669"/>
    <property type="project" value="TreeGrafter"/>
</dbReference>
<feature type="domain" description="UvrD-like helicase ATP-binding" evidence="17">
    <location>
        <begin position="19"/>
        <end position="355"/>
    </location>
</feature>
<keyword evidence="5 15" id="KW-0378">Hydrolase</keyword>
<dbReference type="GO" id="GO:0004527">
    <property type="term" value="F:exonuclease activity"/>
    <property type="evidence" value="ECO:0007669"/>
    <property type="project" value="UniProtKB-KW"/>
</dbReference>
<evidence type="ECO:0000256" key="2">
    <source>
        <dbReference type="ARBA" id="ARBA00022722"/>
    </source>
</evidence>
<dbReference type="RefSeq" id="WP_138926506.1">
    <property type="nucleotide sequence ID" value="NZ_CP034412.1"/>
</dbReference>
<gene>
    <name evidence="19" type="ORF">GcLGCM259_1906</name>
</gene>
<dbReference type="Pfam" id="PF12705">
    <property type="entry name" value="PDDEXK_1"/>
    <property type="match status" value="1"/>
</dbReference>
<keyword evidence="8 15" id="KW-0067">ATP-binding</keyword>
<dbReference type="InterPro" id="IPR014016">
    <property type="entry name" value="UvrD-like_ATP-bd"/>
</dbReference>
<dbReference type="KEGG" id="gcr:GcLGCM259_1906"/>
<comment type="similarity">
    <text evidence="1">Belongs to the helicase family. UvrD subfamily.</text>
</comment>
<reference evidence="19 20" key="1">
    <citation type="submission" date="2018-12" db="EMBL/GenBank/DDBJ databases">
        <title>Complete Genome Sequence of Glutamicibacter creatinolyticus strain LGCM259,isolated from an abscess of a 12-year-old mare in Italy.</title>
        <authorList>
            <person name="Santos R.G."/>
            <person name="Silva A.L."/>
            <person name="Seyffert N."/>
            <person name="Castro T.L.P."/>
            <person name="Attili A.R."/>
            <person name="Rifici C."/>
            <person name="Mazzullo G."/>
            <person name="Brenig B."/>
            <person name="Venanzi F."/>
            <person name="Azevedo V."/>
        </authorList>
    </citation>
    <scope>NUCLEOTIDE SEQUENCE [LARGE SCALE GENOMIC DNA]</scope>
    <source>
        <strain evidence="19 20">LGCM 259</strain>
    </source>
</reference>
<evidence type="ECO:0000313" key="20">
    <source>
        <dbReference type="Proteomes" id="UP000307000"/>
    </source>
</evidence>
<dbReference type="EC" id="5.6.2.4" evidence="13"/>
<dbReference type="Gene3D" id="1.10.10.160">
    <property type="match status" value="1"/>
</dbReference>
<evidence type="ECO:0000256" key="12">
    <source>
        <dbReference type="ARBA" id="ARBA00034617"/>
    </source>
</evidence>
<evidence type="ECO:0000256" key="8">
    <source>
        <dbReference type="ARBA" id="ARBA00022840"/>
    </source>
</evidence>
<evidence type="ECO:0000256" key="6">
    <source>
        <dbReference type="ARBA" id="ARBA00022806"/>
    </source>
</evidence>
<accession>A0A5B7WU60</accession>
<dbReference type="GO" id="GO:0003677">
    <property type="term" value="F:DNA binding"/>
    <property type="evidence" value="ECO:0007669"/>
    <property type="project" value="UniProtKB-KW"/>
</dbReference>
<evidence type="ECO:0000256" key="5">
    <source>
        <dbReference type="ARBA" id="ARBA00022801"/>
    </source>
</evidence>
<dbReference type="Gene3D" id="1.10.486.10">
    <property type="entry name" value="PCRA, domain 4"/>
    <property type="match status" value="1"/>
</dbReference>
<dbReference type="GO" id="GO:0005829">
    <property type="term" value="C:cytosol"/>
    <property type="evidence" value="ECO:0007669"/>
    <property type="project" value="TreeGrafter"/>
</dbReference>